<reference evidence="1" key="1">
    <citation type="submission" date="2021-01" db="EMBL/GenBank/DDBJ databases">
        <authorList>
            <person name="Corre E."/>
            <person name="Pelletier E."/>
            <person name="Niang G."/>
            <person name="Scheremetjew M."/>
            <person name="Finn R."/>
            <person name="Kale V."/>
            <person name="Holt S."/>
            <person name="Cochrane G."/>
            <person name="Meng A."/>
            <person name="Brown T."/>
            <person name="Cohen L."/>
        </authorList>
    </citation>
    <scope>NUCLEOTIDE SEQUENCE</scope>
    <source>
        <strain evidence="1">RCC927</strain>
    </source>
</reference>
<dbReference type="CDD" id="cd07187">
    <property type="entry name" value="YvcK_like"/>
    <property type="match status" value="1"/>
</dbReference>
<proteinExistence type="predicted"/>
<evidence type="ECO:0000313" key="1">
    <source>
        <dbReference type="EMBL" id="CAE0150871.1"/>
    </source>
</evidence>
<dbReference type="SUPFAM" id="SSF142338">
    <property type="entry name" value="CofD-like"/>
    <property type="match status" value="1"/>
</dbReference>
<evidence type="ECO:0008006" key="2">
    <source>
        <dbReference type="Google" id="ProtNLM"/>
    </source>
</evidence>
<dbReference type="Gene3D" id="3.40.50.10680">
    <property type="entry name" value="CofD-like domains"/>
    <property type="match status" value="1"/>
</dbReference>
<name>A0A7S3C0Y3_9VIRI</name>
<gene>
    <name evidence="1" type="ORF">PSIN1315_LOCUS12983</name>
</gene>
<protein>
    <recommendedName>
        <fullName evidence="2">Gluconeogenesis factor</fullName>
    </recommendedName>
</protein>
<organism evidence="1">
    <name type="scientific">Prasinoderma singulare</name>
    <dbReference type="NCBI Taxonomy" id="676789"/>
    <lineage>
        <taxon>Eukaryota</taxon>
        <taxon>Viridiplantae</taxon>
        <taxon>Prasinodermophyta</taxon>
        <taxon>Prasinodermophyceae</taxon>
        <taxon>Prasinodermales</taxon>
        <taxon>Prasinodermaceae</taxon>
        <taxon>Prasinoderma</taxon>
    </lineage>
</organism>
<dbReference type="PANTHER" id="PTHR31240">
    <property type="entry name" value="MATERNAL EFFECT EMBRYO ARREST 18"/>
    <property type="match status" value="1"/>
</dbReference>
<dbReference type="InterPro" id="IPR002882">
    <property type="entry name" value="CofD"/>
</dbReference>
<dbReference type="Pfam" id="PF01933">
    <property type="entry name" value="CofD"/>
    <property type="match status" value="1"/>
</dbReference>
<dbReference type="EMBL" id="HBHY01020292">
    <property type="protein sequence ID" value="CAE0150871.1"/>
    <property type="molecule type" value="Transcribed_RNA"/>
</dbReference>
<dbReference type="InterPro" id="IPR038136">
    <property type="entry name" value="CofD-like_dom_sf"/>
</dbReference>
<sequence>MAGGDSSPPEPRLVVFSGGTAFNCVAQELKRFTTRVTHVLPVSDDGGSTAEVVRVLGGPAVGDIRSRCLRLADTSTREARAVRALLGHRLNSLDEAEAKREWLDIVEGGHALWEGISAPYCDTIRGFLVHFQSQLLRRASEGFDFRNGSVGNFFFAGARTFFRSLDAAIFLYSRVSGVDSHTLVLPCINTMDQITLGAQCADGAIICGQNEISHPADPEQGNVVDKTGRTPVLHSPIKRVMYLSNRTKGHIDYTAHEVFPQVHPQVVENVEGADGIVYGMGSLWTSVCPSLALVGVGESVAARDCPKILMLNGYPDRETAGMTASGFVRAVTDTLNRVGTDDALDHPPSTYVTALIAPAEGLVELDDDEVTALGVPIIRLSNTLKEGEEGDIRLFEPPALISTLAEIVGERRDGGDE</sequence>
<accession>A0A7S3C0Y3</accession>
<dbReference type="GO" id="GO:0043743">
    <property type="term" value="F:LPPG:FO 2-phospho-L-lactate transferase activity"/>
    <property type="evidence" value="ECO:0007669"/>
    <property type="project" value="InterPro"/>
</dbReference>
<dbReference type="AlphaFoldDB" id="A0A7S3C0Y3"/>
<dbReference type="PANTHER" id="PTHR31240:SF0">
    <property type="entry name" value="MATERNAL EFFECT EMBRYO ARREST 18"/>
    <property type="match status" value="1"/>
</dbReference>